<evidence type="ECO:0000259" key="9">
    <source>
        <dbReference type="Pfam" id="PF05837"/>
    </source>
</evidence>
<name>A0A420I4P8_9PEZI</name>
<keyword evidence="8" id="KW-0175">Coiled coil</keyword>
<dbReference type="PANTHER" id="PTHR48122:SF1">
    <property type="entry name" value="CENTROMERE PROTEIN H"/>
    <property type="match status" value="1"/>
</dbReference>
<dbReference type="STRING" id="212602.A0A420I4P8"/>
<sequence>MEQSQAYKFASNSILTQKENQILESYDELLELDLEIALIKANDTLIRGNLSLDEPEDVSELDISNAQHALLHAKALFQIRCKVIEAVLITNPIINAVHTDDIGASVHQQDLLRLLEKRDELSFSLTQLSRKVSDLQDELLKLEIENMRISSENKKLVASMLRLIKEASSETEQTESSQELEKIKSEVALARQRWKIMKGTVSALIVGSGIDWSRDSKLLQIVLEEDYRPTTYLASKLSRKTKKAK</sequence>
<evidence type="ECO:0000256" key="8">
    <source>
        <dbReference type="SAM" id="Coils"/>
    </source>
</evidence>
<dbReference type="GO" id="GO:0051382">
    <property type="term" value="P:kinetochore assembly"/>
    <property type="evidence" value="ECO:0007669"/>
    <property type="project" value="InterPro"/>
</dbReference>
<dbReference type="GO" id="GO:0007052">
    <property type="term" value="P:mitotic spindle organization"/>
    <property type="evidence" value="ECO:0007669"/>
    <property type="project" value="TreeGrafter"/>
</dbReference>
<dbReference type="Proteomes" id="UP000286134">
    <property type="component" value="Unassembled WGS sequence"/>
</dbReference>
<accession>A0A420I4P8</accession>
<evidence type="ECO:0000256" key="5">
    <source>
        <dbReference type="ARBA" id="ARBA00023242"/>
    </source>
</evidence>
<keyword evidence="4" id="KW-0995">Kinetochore</keyword>
<evidence type="ECO:0000256" key="3">
    <source>
        <dbReference type="ARBA" id="ARBA00022454"/>
    </source>
</evidence>
<keyword evidence="3" id="KW-0158">Chromosome</keyword>
<evidence type="ECO:0000256" key="6">
    <source>
        <dbReference type="ARBA" id="ARBA00023328"/>
    </source>
</evidence>
<comment type="similarity">
    <text evidence="7">Belongs to the CENP-H/MCM16 family.</text>
</comment>
<organism evidence="10 11">
    <name type="scientific">Erysiphe neolycopersici</name>
    <dbReference type="NCBI Taxonomy" id="212602"/>
    <lineage>
        <taxon>Eukaryota</taxon>
        <taxon>Fungi</taxon>
        <taxon>Dikarya</taxon>
        <taxon>Ascomycota</taxon>
        <taxon>Pezizomycotina</taxon>
        <taxon>Leotiomycetes</taxon>
        <taxon>Erysiphales</taxon>
        <taxon>Erysiphaceae</taxon>
        <taxon>Erysiphe</taxon>
    </lineage>
</organism>
<evidence type="ECO:0000256" key="7">
    <source>
        <dbReference type="ARBA" id="ARBA00025735"/>
    </source>
</evidence>
<gene>
    <name evidence="10" type="ORF">OnM2_017096</name>
</gene>
<evidence type="ECO:0000313" key="11">
    <source>
        <dbReference type="Proteomes" id="UP000286134"/>
    </source>
</evidence>
<dbReference type="EMBL" id="MCFK01001730">
    <property type="protein sequence ID" value="RKF64679.1"/>
    <property type="molecule type" value="Genomic_DNA"/>
</dbReference>
<reference evidence="10 11" key="1">
    <citation type="journal article" date="2018" name="BMC Genomics">
        <title>Comparative genome analyses reveal sequence features reflecting distinct modes of host-adaptation between dicot and monocot powdery mildew.</title>
        <authorList>
            <person name="Wu Y."/>
            <person name="Ma X."/>
            <person name="Pan Z."/>
            <person name="Kale S.D."/>
            <person name="Song Y."/>
            <person name="King H."/>
            <person name="Zhang Q."/>
            <person name="Presley C."/>
            <person name="Deng X."/>
            <person name="Wei C.I."/>
            <person name="Xiao S."/>
        </authorList>
    </citation>
    <scope>NUCLEOTIDE SEQUENCE [LARGE SCALE GENOMIC DNA]</scope>
    <source>
        <strain evidence="10">UMSG2</strain>
    </source>
</reference>
<dbReference type="PANTHER" id="PTHR48122">
    <property type="entry name" value="CENTROMERE PROTEIN H"/>
    <property type="match status" value="1"/>
</dbReference>
<feature type="domain" description="Centromere protein H C-terminal" evidence="9">
    <location>
        <begin position="21"/>
        <end position="225"/>
    </location>
</feature>
<dbReference type="GO" id="GO:0000776">
    <property type="term" value="C:kinetochore"/>
    <property type="evidence" value="ECO:0007669"/>
    <property type="project" value="UniProtKB-KW"/>
</dbReference>
<evidence type="ECO:0000256" key="1">
    <source>
        <dbReference type="ARBA" id="ARBA00004123"/>
    </source>
</evidence>
<dbReference type="AlphaFoldDB" id="A0A420I4P8"/>
<protein>
    <recommendedName>
        <fullName evidence="9">Centromere protein H C-terminal domain-containing protein</fullName>
    </recommendedName>
</protein>
<dbReference type="InterPro" id="IPR008426">
    <property type="entry name" value="CENP-H_C"/>
</dbReference>
<comment type="subcellular location">
    <subcellularLocation>
        <location evidence="2">Chromosome</location>
        <location evidence="2">Centromere</location>
        <location evidence="2">Kinetochore</location>
    </subcellularLocation>
    <subcellularLocation>
        <location evidence="1">Nucleus</location>
    </subcellularLocation>
</comment>
<evidence type="ECO:0000313" key="10">
    <source>
        <dbReference type="EMBL" id="RKF64679.1"/>
    </source>
</evidence>
<dbReference type="OrthoDB" id="2274804at2759"/>
<keyword evidence="5" id="KW-0539">Nucleus</keyword>
<dbReference type="GO" id="GO:0007059">
    <property type="term" value="P:chromosome segregation"/>
    <property type="evidence" value="ECO:0007669"/>
    <property type="project" value="TreeGrafter"/>
</dbReference>
<keyword evidence="6" id="KW-0137">Centromere</keyword>
<keyword evidence="11" id="KW-1185">Reference proteome</keyword>
<proteinExistence type="inferred from homology"/>
<dbReference type="GO" id="GO:0005634">
    <property type="term" value="C:nucleus"/>
    <property type="evidence" value="ECO:0007669"/>
    <property type="project" value="UniProtKB-SubCell"/>
</dbReference>
<evidence type="ECO:0000256" key="4">
    <source>
        <dbReference type="ARBA" id="ARBA00022838"/>
    </source>
</evidence>
<dbReference type="InterPro" id="IPR040034">
    <property type="entry name" value="CENP-H"/>
</dbReference>
<comment type="caution">
    <text evidence="10">The sequence shown here is derived from an EMBL/GenBank/DDBJ whole genome shotgun (WGS) entry which is preliminary data.</text>
</comment>
<feature type="coiled-coil region" evidence="8">
    <location>
        <begin position="118"/>
        <end position="152"/>
    </location>
</feature>
<dbReference type="Pfam" id="PF05837">
    <property type="entry name" value="CENP-H"/>
    <property type="match status" value="1"/>
</dbReference>
<evidence type="ECO:0000256" key="2">
    <source>
        <dbReference type="ARBA" id="ARBA00004629"/>
    </source>
</evidence>
<dbReference type="GO" id="GO:0043515">
    <property type="term" value="F:kinetochore binding"/>
    <property type="evidence" value="ECO:0007669"/>
    <property type="project" value="TreeGrafter"/>
</dbReference>